<evidence type="ECO:0000256" key="1">
    <source>
        <dbReference type="SAM" id="MobiDB-lite"/>
    </source>
</evidence>
<evidence type="ECO:0000313" key="4">
    <source>
        <dbReference type="EMBL" id="RHW18036.1"/>
    </source>
</evidence>
<dbReference type="EMBL" id="QWLV01000002">
    <property type="protein sequence ID" value="RHW18036.1"/>
    <property type="molecule type" value="Genomic_DNA"/>
</dbReference>
<evidence type="ECO:0000256" key="2">
    <source>
        <dbReference type="SAM" id="Phobius"/>
    </source>
</evidence>
<proteinExistence type="predicted"/>
<feature type="region of interest" description="Disordered" evidence="1">
    <location>
        <begin position="123"/>
        <end position="143"/>
    </location>
</feature>
<evidence type="ECO:0000259" key="3">
    <source>
        <dbReference type="PROSITE" id="PS51724"/>
    </source>
</evidence>
<dbReference type="OrthoDB" id="7390714at2"/>
<dbReference type="GO" id="GO:0042834">
    <property type="term" value="F:peptidoglycan binding"/>
    <property type="evidence" value="ECO:0007669"/>
    <property type="project" value="InterPro"/>
</dbReference>
<dbReference type="Gene3D" id="3.30.70.1070">
    <property type="entry name" value="Sporulation related repeat"/>
    <property type="match status" value="1"/>
</dbReference>
<protein>
    <submittedName>
        <fullName evidence="4">SPOR domain-containing protein</fullName>
    </submittedName>
</protein>
<comment type="caution">
    <text evidence="4">The sequence shown here is derived from an EMBL/GenBank/DDBJ whole genome shotgun (WGS) entry which is preliminary data.</text>
</comment>
<keyword evidence="5" id="KW-1185">Reference proteome</keyword>
<dbReference type="Pfam" id="PF05036">
    <property type="entry name" value="SPOR"/>
    <property type="match status" value="1"/>
</dbReference>
<organism evidence="4 5">
    <name type="scientific">Sphingomonas gilva</name>
    <dbReference type="NCBI Taxonomy" id="2305907"/>
    <lineage>
        <taxon>Bacteria</taxon>
        <taxon>Pseudomonadati</taxon>
        <taxon>Pseudomonadota</taxon>
        <taxon>Alphaproteobacteria</taxon>
        <taxon>Sphingomonadales</taxon>
        <taxon>Sphingomonadaceae</taxon>
        <taxon>Sphingomonas</taxon>
    </lineage>
</organism>
<dbReference type="AlphaFoldDB" id="A0A396RQ61"/>
<feature type="transmembrane region" description="Helical" evidence="2">
    <location>
        <begin position="37"/>
        <end position="58"/>
    </location>
</feature>
<gene>
    <name evidence="4" type="ORF">D1610_05940</name>
</gene>
<dbReference type="Proteomes" id="UP000266693">
    <property type="component" value="Unassembled WGS sequence"/>
</dbReference>
<keyword evidence="2" id="KW-0812">Transmembrane</keyword>
<feature type="region of interest" description="Disordered" evidence="1">
    <location>
        <begin position="83"/>
        <end position="103"/>
    </location>
</feature>
<dbReference type="InterPro" id="IPR036680">
    <property type="entry name" value="SPOR-like_sf"/>
</dbReference>
<feature type="domain" description="SPOR" evidence="3">
    <location>
        <begin position="169"/>
        <end position="250"/>
    </location>
</feature>
<keyword evidence="2" id="KW-1133">Transmembrane helix</keyword>
<sequence>MTDMGRDEMELRDEDRLPWLEPAEEIEEEEGISPAKLVAFVIAGLVAIGVVIGGIYWWQGRQAGLAGGQGELIAAQEGDYKVKPDQPGGMTVDGKGDTQFATSAGEAPKGAIDLDALPEAPVERGAAAPAAQPKAPPAQAKAEAVAKVPESGGRLAAKAPTAQPGAPARTPAGGVLVQLGAFSSEAAANKAWDRLSKRFAFLTPLTKAVESTKVAGATLYRLRAAAGSSEQAREVCGKLKVGGENCMVVG</sequence>
<keyword evidence="2" id="KW-0472">Membrane</keyword>
<dbReference type="InterPro" id="IPR007730">
    <property type="entry name" value="SPOR-like_dom"/>
</dbReference>
<dbReference type="PROSITE" id="PS51724">
    <property type="entry name" value="SPOR"/>
    <property type="match status" value="1"/>
</dbReference>
<reference evidence="4 5" key="1">
    <citation type="submission" date="2018-08" db="EMBL/GenBank/DDBJ databases">
        <title>The multiple taxonomic identification of Sphingomonas gilva.</title>
        <authorList>
            <person name="Zhu D."/>
            <person name="Zheng S."/>
        </authorList>
    </citation>
    <scope>NUCLEOTIDE SEQUENCE [LARGE SCALE GENOMIC DNA]</scope>
    <source>
        <strain evidence="4 5">ZDH117</strain>
    </source>
</reference>
<accession>A0A396RQ61</accession>
<dbReference type="RefSeq" id="WP_118863228.1">
    <property type="nucleotide sequence ID" value="NZ_QWLV01000002.1"/>
</dbReference>
<name>A0A396RQ61_9SPHN</name>
<dbReference type="SUPFAM" id="SSF110997">
    <property type="entry name" value="Sporulation related repeat"/>
    <property type="match status" value="1"/>
</dbReference>
<evidence type="ECO:0000313" key="5">
    <source>
        <dbReference type="Proteomes" id="UP000266693"/>
    </source>
</evidence>